<feature type="non-terminal residue" evidence="1">
    <location>
        <position position="192"/>
    </location>
</feature>
<dbReference type="AlphaFoldDB" id="A0A382A740"/>
<reference evidence="1" key="1">
    <citation type="submission" date="2018-05" db="EMBL/GenBank/DDBJ databases">
        <authorList>
            <person name="Lanie J.A."/>
            <person name="Ng W.-L."/>
            <person name="Kazmierczak K.M."/>
            <person name="Andrzejewski T.M."/>
            <person name="Davidsen T.M."/>
            <person name="Wayne K.J."/>
            <person name="Tettelin H."/>
            <person name="Glass J.I."/>
            <person name="Rusch D."/>
            <person name="Podicherti R."/>
            <person name="Tsui H.-C.T."/>
            <person name="Winkler M.E."/>
        </authorList>
    </citation>
    <scope>NUCLEOTIDE SEQUENCE</scope>
</reference>
<sequence>MAEKTVELGYQLGTLKKVSLKELEKKFYYKEILQLIDVAKISSINRDEIVEKALKEGDVSDGPISADQALRRVEKKLGVIWSLPEGYTIDGVLKQISRKGQVLLGVAFPINSKQFRYPFHGYVYLKTRGICYQSVITEVVSFDRPNIPEETELLLSAHTGEPYVTFLRIERLIEMPRTIRLEEFRKMDGTQV</sequence>
<accession>A0A382A740</accession>
<protein>
    <submittedName>
        <fullName evidence="1">Uncharacterized protein</fullName>
    </submittedName>
</protein>
<organism evidence="1">
    <name type="scientific">marine metagenome</name>
    <dbReference type="NCBI Taxonomy" id="408172"/>
    <lineage>
        <taxon>unclassified sequences</taxon>
        <taxon>metagenomes</taxon>
        <taxon>ecological metagenomes</taxon>
    </lineage>
</organism>
<dbReference type="EMBL" id="UINC01024037">
    <property type="protein sequence ID" value="SVA96912.1"/>
    <property type="molecule type" value="Genomic_DNA"/>
</dbReference>
<proteinExistence type="predicted"/>
<gene>
    <name evidence="1" type="ORF">METZ01_LOCUS149766</name>
</gene>
<name>A0A382A740_9ZZZZ</name>
<evidence type="ECO:0000313" key="1">
    <source>
        <dbReference type="EMBL" id="SVA96912.1"/>
    </source>
</evidence>